<comment type="subcellular location">
    <subcellularLocation>
        <location evidence="1">Membrane</location>
        <topology evidence="1">Multi-pass membrane protein</topology>
    </subcellularLocation>
</comment>
<evidence type="ECO:0000313" key="9">
    <source>
        <dbReference type="EMBL" id="CAG8949766.1"/>
    </source>
</evidence>
<comment type="similarity">
    <text evidence="7">Belongs to the TrkH potassium transport family.</text>
</comment>
<feature type="transmembrane region" description="Helical" evidence="7">
    <location>
        <begin position="369"/>
        <end position="388"/>
    </location>
</feature>
<keyword evidence="4 7" id="KW-1133">Transmembrane helix</keyword>
<evidence type="ECO:0000256" key="1">
    <source>
        <dbReference type="ARBA" id="ARBA00004141"/>
    </source>
</evidence>
<accession>A0A9N9KMH1</accession>
<proteinExistence type="inferred from homology"/>
<keyword evidence="7" id="KW-0633">Potassium transport</keyword>
<dbReference type="GO" id="GO:0005886">
    <property type="term" value="C:plasma membrane"/>
    <property type="evidence" value="ECO:0007669"/>
    <property type="project" value="InterPro"/>
</dbReference>
<feature type="transmembrane region" description="Helical" evidence="7">
    <location>
        <begin position="329"/>
        <end position="354"/>
    </location>
</feature>
<reference evidence="9" key="1">
    <citation type="submission" date="2021-07" db="EMBL/GenBank/DDBJ databases">
        <authorList>
            <person name="Durling M."/>
        </authorList>
    </citation>
    <scope>NUCLEOTIDE SEQUENCE</scope>
</reference>
<dbReference type="PANTHER" id="PTHR31064">
    <property type="entry name" value="POTASSIUM TRANSPORT PROTEIN DDB_G0292412-RELATED"/>
    <property type="match status" value="1"/>
</dbReference>
<dbReference type="EMBL" id="CAJVRL010000025">
    <property type="protein sequence ID" value="CAG8949766.1"/>
    <property type="molecule type" value="Genomic_DNA"/>
</dbReference>
<dbReference type="OrthoDB" id="9999863at2759"/>
<dbReference type="Pfam" id="PF02386">
    <property type="entry name" value="TrkH"/>
    <property type="match status" value="1"/>
</dbReference>
<feature type="compositionally biased region" description="Basic and acidic residues" evidence="8">
    <location>
        <begin position="155"/>
        <end position="172"/>
    </location>
</feature>
<evidence type="ECO:0000256" key="8">
    <source>
        <dbReference type="SAM" id="MobiDB-lite"/>
    </source>
</evidence>
<keyword evidence="3 7" id="KW-0812">Transmembrane</keyword>
<name>A0A9N9KMH1_9HELO</name>
<feature type="transmembrane region" description="Helical" evidence="7">
    <location>
        <begin position="530"/>
        <end position="551"/>
    </location>
</feature>
<dbReference type="AlphaFoldDB" id="A0A9N9KMH1"/>
<feature type="region of interest" description="Disordered" evidence="8">
    <location>
        <begin position="126"/>
        <end position="206"/>
    </location>
</feature>
<comment type="caution">
    <text evidence="9">The sequence shown here is derived from an EMBL/GenBank/DDBJ whole genome shotgun (WGS) entry which is preliminary data.</text>
</comment>
<sequence>MSRNQGLAAMRKDDRFKAIRGYLPPLNFITIHYFYFIFTCLLFSVIFWGSSNPSRSITFIDSLFCVVSAMTETGLNTVNLSEMNTFQQFILWFLIVIGSTIFVSISTVLTRKRVFEQRLHHVVKAQREARRDRRRSMGSSAAELPAIKRLQQARAAEEPVDKSEFESRHSGPRDPTSQPSQSGSVAHQLPGHGKEDTDDSDYDTAKPVIMGGALLGEGKEDIAPIQRDPVMHYAPAPPSSASNRVLSFAGVGANPNSSSYNRSRNESKQRNNNVTSISESQTSGHENISQLHYPSYLGKDTEGRNAQFHDLTKEEREHLGGVEYRAITLLAYVIPMYWALWQVLGCVGLGAYMAHNKADVIGINGVNPWWLGIFNGASAFNNSGMSLLDANMIPFQTSVYALMTMGIMILAGNTAYPLFLRLILYLMLKLLCLICPSPDQHPEHKATLRFVLKYPRRVYTNLFPSAQTWWLFFMVVCLNGIDWVAFEVLNIGNEKVEVIPKEFRILGGLFQAIAVRSGGFYIISMTSLRIGLQVLYVIMMYVSVYPVVITMRHSNVYEERSLGIYAEDKPYRDAEDSKLNAVGKIKRSISEATNKDVGFSTLRGVGVGTQQFVRHQIRAQLSHDLWLLVIAVLFITIIETSNFERDPQVYSVFNVVFEVVSGYGCVGISTGLPDQAYSFSGGWKTGSKLILCLVMLRGRHRGLPVALDRAVQLPGELGEGEEVDEALRRSLSVRRPSIHDA</sequence>
<protein>
    <recommendedName>
        <fullName evidence="7">Potassium transport protein</fullName>
    </recommendedName>
</protein>
<dbReference type="GO" id="GO:0140107">
    <property type="term" value="F:high-affinity potassium ion transmembrane transporter activity"/>
    <property type="evidence" value="ECO:0007669"/>
    <property type="project" value="TreeGrafter"/>
</dbReference>
<feature type="transmembrane region" description="Helical" evidence="7">
    <location>
        <begin position="503"/>
        <end position="524"/>
    </location>
</feature>
<feature type="transmembrane region" description="Helical" evidence="7">
    <location>
        <begin position="21"/>
        <end position="48"/>
    </location>
</feature>
<evidence type="ECO:0000256" key="2">
    <source>
        <dbReference type="ARBA" id="ARBA00022448"/>
    </source>
</evidence>
<keyword evidence="10" id="KW-1185">Reference proteome</keyword>
<keyword evidence="6 7" id="KW-0472">Membrane</keyword>
<gene>
    <name evidence="9" type="ORF">HYFRA_00004089</name>
</gene>
<feature type="region of interest" description="Disordered" evidence="8">
    <location>
        <begin position="255"/>
        <end position="288"/>
    </location>
</feature>
<evidence type="ECO:0000256" key="6">
    <source>
        <dbReference type="ARBA" id="ARBA00023136"/>
    </source>
</evidence>
<dbReference type="InterPro" id="IPR015958">
    <property type="entry name" value="Trk1_fungi"/>
</dbReference>
<evidence type="ECO:0000256" key="3">
    <source>
        <dbReference type="ARBA" id="ARBA00022692"/>
    </source>
</evidence>
<evidence type="ECO:0000313" key="10">
    <source>
        <dbReference type="Proteomes" id="UP000696280"/>
    </source>
</evidence>
<keyword evidence="2 7" id="KW-0813">Transport</keyword>
<keyword evidence="5 7" id="KW-0406">Ion transport</keyword>
<evidence type="ECO:0000256" key="5">
    <source>
        <dbReference type="ARBA" id="ARBA00023065"/>
    </source>
</evidence>
<dbReference type="PIRSF" id="PIRSF002450">
    <property type="entry name" value="K+_transpter_TRK"/>
    <property type="match status" value="1"/>
</dbReference>
<dbReference type="InterPro" id="IPR003445">
    <property type="entry name" value="Cat_transpt"/>
</dbReference>
<feature type="compositionally biased region" description="Polar residues" evidence="8">
    <location>
        <begin position="175"/>
        <end position="185"/>
    </location>
</feature>
<dbReference type="GO" id="GO:0030007">
    <property type="term" value="P:intracellular potassium ion homeostasis"/>
    <property type="evidence" value="ECO:0007669"/>
    <property type="project" value="UniProtKB-UniRule"/>
</dbReference>
<feature type="transmembrane region" description="Helical" evidence="7">
    <location>
        <begin position="469"/>
        <end position="491"/>
    </location>
</feature>
<feature type="compositionally biased region" description="Polar residues" evidence="8">
    <location>
        <begin position="270"/>
        <end position="288"/>
    </location>
</feature>
<dbReference type="GO" id="GO:1990573">
    <property type="term" value="P:potassium ion import across plasma membrane"/>
    <property type="evidence" value="ECO:0007669"/>
    <property type="project" value="TreeGrafter"/>
</dbReference>
<dbReference type="InterPro" id="IPR051143">
    <property type="entry name" value="TrkH_K-transport"/>
</dbReference>
<organism evidence="9 10">
    <name type="scientific">Hymenoscyphus fraxineus</name>
    <dbReference type="NCBI Taxonomy" id="746836"/>
    <lineage>
        <taxon>Eukaryota</taxon>
        <taxon>Fungi</taxon>
        <taxon>Dikarya</taxon>
        <taxon>Ascomycota</taxon>
        <taxon>Pezizomycotina</taxon>
        <taxon>Leotiomycetes</taxon>
        <taxon>Helotiales</taxon>
        <taxon>Helotiaceae</taxon>
        <taxon>Hymenoscyphus</taxon>
    </lineage>
</organism>
<evidence type="ECO:0000256" key="7">
    <source>
        <dbReference type="PIRNR" id="PIRNR002450"/>
    </source>
</evidence>
<feature type="transmembrane region" description="Helical" evidence="7">
    <location>
        <begin position="89"/>
        <end position="109"/>
    </location>
</feature>
<evidence type="ECO:0000256" key="4">
    <source>
        <dbReference type="ARBA" id="ARBA00022989"/>
    </source>
</evidence>
<dbReference type="Proteomes" id="UP000696280">
    <property type="component" value="Unassembled WGS sequence"/>
</dbReference>
<dbReference type="PANTHER" id="PTHR31064:SF37">
    <property type="entry name" value="TRANSPORTER, PUTATIVE (EUROFUNG)-RELATED"/>
    <property type="match status" value="1"/>
</dbReference>
<feature type="transmembrane region" description="Helical" evidence="7">
    <location>
        <begin position="625"/>
        <end position="643"/>
    </location>
</feature>
<feature type="transmembrane region" description="Helical" evidence="7">
    <location>
        <begin position="400"/>
        <end position="419"/>
    </location>
</feature>
<keyword evidence="7" id="KW-0630">Potassium</keyword>